<dbReference type="EMBL" id="NWVW01000005">
    <property type="protein sequence ID" value="PHO10127.1"/>
    <property type="molecule type" value="Genomic_DNA"/>
</dbReference>
<proteinExistence type="predicted"/>
<dbReference type="CDD" id="cd17536">
    <property type="entry name" value="REC_YesN-like"/>
    <property type="match status" value="1"/>
</dbReference>
<dbReference type="PANTHER" id="PTHR44591:SF3">
    <property type="entry name" value="RESPONSE REGULATORY DOMAIN-CONTAINING PROTEIN"/>
    <property type="match status" value="1"/>
</dbReference>
<dbReference type="InterPro" id="IPR050595">
    <property type="entry name" value="Bact_response_regulator"/>
</dbReference>
<dbReference type="InterPro" id="IPR011006">
    <property type="entry name" value="CheY-like_superfamily"/>
</dbReference>
<dbReference type="SMART" id="SM00448">
    <property type="entry name" value="REC"/>
    <property type="match status" value="1"/>
</dbReference>
<reference evidence="7 8" key="1">
    <citation type="submission" date="2017-09" db="EMBL/GenBank/DDBJ databases">
        <authorList>
            <person name="Perez-Cataluna A."/>
            <person name="Figueras M.J."/>
            <person name="Salas-Masso N."/>
        </authorList>
    </citation>
    <scope>NUCLEOTIDE SEQUENCE [LARGE SCALE GENOMIC DNA]</scope>
    <source>
        <strain evidence="7 8">F138-33</strain>
    </source>
</reference>
<name>A0ABX4LRE5_9BACT</name>
<evidence type="ECO:0000256" key="1">
    <source>
        <dbReference type="ARBA" id="ARBA00001946"/>
    </source>
</evidence>
<evidence type="ECO:0000313" key="8">
    <source>
        <dbReference type="Proteomes" id="UP000221384"/>
    </source>
</evidence>
<comment type="cofactor">
    <cofactor evidence="1">
        <name>Mg(2+)</name>
        <dbReference type="ChEBI" id="CHEBI:18420"/>
    </cofactor>
</comment>
<keyword evidence="4" id="KW-0283">Flagellar rotation</keyword>
<keyword evidence="3 5" id="KW-0597">Phosphoprotein</keyword>
<dbReference type="Pfam" id="PF00072">
    <property type="entry name" value="Response_reg"/>
    <property type="match status" value="1"/>
</dbReference>
<dbReference type="Proteomes" id="UP000221384">
    <property type="component" value="Unassembled WGS sequence"/>
</dbReference>
<evidence type="ECO:0000256" key="5">
    <source>
        <dbReference type="PROSITE-ProRule" id="PRU00169"/>
    </source>
</evidence>
<evidence type="ECO:0000256" key="3">
    <source>
        <dbReference type="ARBA" id="ARBA00022553"/>
    </source>
</evidence>
<protein>
    <submittedName>
        <fullName evidence="7">Response regulator</fullName>
    </submittedName>
</protein>
<comment type="caution">
    <text evidence="7">The sequence shown here is derived from an EMBL/GenBank/DDBJ whole genome shotgun (WGS) entry which is preliminary data.</text>
</comment>
<feature type="modified residue" description="4-aspartylphosphate" evidence="5">
    <location>
        <position position="62"/>
    </location>
</feature>
<organism evidence="7 8">
    <name type="scientific">Malaciobacter canalis</name>
    <dbReference type="NCBI Taxonomy" id="1912871"/>
    <lineage>
        <taxon>Bacteria</taxon>
        <taxon>Pseudomonadati</taxon>
        <taxon>Campylobacterota</taxon>
        <taxon>Epsilonproteobacteria</taxon>
        <taxon>Campylobacterales</taxon>
        <taxon>Arcobacteraceae</taxon>
        <taxon>Malaciobacter</taxon>
    </lineage>
</organism>
<accession>A0ABX4LRE5</accession>
<dbReference type="InterPro" id="IPR001789">
    <property type="entry name" value="Sig_transdc_resp-reg_receiver"/>
</dbReference>
<evidence type="ECO:0000259" key="6">
    <source>
        <dbReference type="PROSITE" id="PS50110"/>
    </source>
</evidence>
<evidence type="ECO:0000256" key="4">
    <source>
        <dbReference type="ARBA" id="ARBA00022779"/>
    </source>
</evidence>
<keyword evidence="8" id="KW-1185">Reference proteome</keyword>
<gene>
    <name evidence="7" type="ORF">CPG37_05505</name>
</gene>
<evidence type="ECO:0000256" key="2">
    <source>
        <dbReference type="ARBA" id="ARBA00022500"/>
    </source>
</evidence>
<dbReference type="RefSeq" id="WP_099334152.1">
    <property type="nucleotide sequence ID" value="NZ_CP042812.1"/>
</dbReference>
<dbReference type="PROSITE" id="PS50110">
    <property type="entry name" value="RESPONSE_REGULATORY"/>
    <property type="match status" value="1"/>
</dbReference>
<evidence type="ECO:0000313" key="7">
    <source>
        <dbReference type="EMBL" id="PHO10127.1"/>
    </source>
</evidence>
<keyword evidence="2" id="KW-0145">Chemotaxis</keyword>
<dbReference type="Gene3D" id="3.40.50.2300">
    <property type="match status" value="1"/>
</dbReference>
<feature type="domain" description="Response regulatory" evidence="6">
    <location>
        <begin position="12"/>
        <end position="125"/>
    </location>
</feature>
<dbReference type="SUPFAM" id="SSF52172">
    <property type="entry name" value="CheY-like"/>
    <property type="match status" value="1"/>
</dbReference>
<sequence>MQEKIDKLKNYKILFVDDEEDIQVALSNILENLKVEYYIANNGKEALEILKENDNINFVVTDINMPSMNGLELIEQIKKESKNIEFIILTAHSESPYIKKADSLNIKGYLVKPMDIIELINKIVE</sequence>
<dbReference type="PANTHER" id="PTHR44591">
    <property type="entry name" value="STRESS RESPONSE REGULATOR PROTEIN 1"/>
    <property type="match status" value="1"/>
</dbReference>